<sequence length="470" mass="53177">MDLTTKSAALKAHSATTQIVMGVSAFLVVFYLIKFFLSRPERLNFPIFEASPSEYKSAVVEGSLKYPDTPFILGDVVVLPKSTLDEIRNLPEHQASFNKMVRKVMHSKYTNFGADHVELISAVKVDLTRHINSYLDGLQDELRYGLDKELGPCEDWTSVHLYYQLTRIVAFLSGRVFVGLPLSREEEWIDASINYTRDVMMAREAVEKQPAIMRPFFARFLPEVKSIRRIADDQMTLTFAAIFTTTAAASQVIFDLVSRPEYIKPLRDEIQQVIEEDGYDNIGGKSHKLKKQSIPKLKKLDSFLKESQRFSPPTVTGIGRITTAALKLSTGHTIPKGVHITFPAYAISMSAQSMVVPSDNTESYVTPHEFDAFRFFKLRAMEGNENKHQFATASPDSIHFGYGLHACPGRFFSSNEIKIVMIELLHNWVMRLKGDVCGIGGLDKRPESRHVRMAISPNESAEIEFRRRRA</sequence>
<evidence type="ECO:0000313" key="10">
    <source>
        <dbReference type="EMBL" id="KIN07319.1"/>
    </source>
</evidence>
<dbReference type="STRING" id="913774.A0A0C3D7I9"/>
<feature type="binding site" description="axial binding residue" evidence="7">
    <location>
        <position position="407"/>
    </location>
    <ligand>
        <name>heme</name>
        <dbReference type="ChEBI" id="CHEBI:30413"/>
    </ligand>
    <ligandPart>
        <name>Fe</name>
        <dbReference type="ChEBI" id="CHEBI:18248"/>
    </ligandPart>
</feature>
<dbReference type="PANTHER" id="PTHR46206:SF6">
    <property type="entry name" value="CYTOCHROME P450 MONOOXYGENASE AN1598-RELATED"/>
    <property type="match status" value="1"/>
</dbReference>
<dbReference type="Pfam" id="PF00067">
    <property type="entry name" value="p450"/>
    <property type="match status" value="1"/>
</dbReference>
<name>A0A0C3D7I9_OIDMZ</name>
<keyword evidence="3 7" id="KW-0479">Metal-binding</keyword>
<reference evidence="10 11" key="1">
    <citation type="submission" date="2014-04" db="EMBL/GenBank/DDBJ databases">
        <authorList>
            <consortium name="DOE Joint Genome Institute"/>
            <person name="Kuo A."/>
            <person name="Martino E."/>
            <person name="Perotto S."/>
            <person name="Kohler A."/>
            <person name="Nagy L.G."/>
            <person name="Floudas D."/>
            <person name="Copeland A."/>
            <person name="Barry K.W."/>
            <person name="Cichocki N."/>
            <person name="Veneault-Fourrey C."/>
            <person name="LaButti K."/>
            <person name="Lindquist E.A."/>
            <person name="Lipzen A."/>
            <person name="Lundell T."/>
            <person name="Morin E."/>
            <person name="Murat C."/>
            <person name="Sun H."/>
            <person name="Tunlid A."/>
            <person name="Henrissat B."/>
            <person name="Grigoriev I.V."/>
            <person name="Hibbett D.S."/>
            <person name="Martin F."/>
            <person name="Nordberg H.P."/>
            <person name="Cantor M.N."/>
            <person name="Hua S.X."/>
        </authorList>
    </citation>
    <scope>NUCLEOTIDE SEQUENCE [LARGE SCALE GENOMIC DNA]</scope>
    <source>
        <strain evidence="10 11">Zn</strain>
    </source>
</reference>
<dbReference type="InterPro" id="IPR002403">
    <property type="entry name" value="Cyt_P450_E_grp-IV"/>
</dbReference>
<dbReference type="InterPro" id="IPR017972">
    <property type="entry name" value="Cyt_P450_CS"/>
</dbReference>
<evidence type="ECO:0000256" key="1">
    <source>
        <dbReference type="ARBA" id="ARBA00001971"/>
    </source>
</evidence>
<dbReference type="InterPro" id="IPR001128">
    <property type="entry name" value="Cyt_P450"/>
</dbReference>
<dbReference type="InParanoid" id="A0A0C3D7I9"/>
<dbReference type="GO" id="GO:0004497">
    <property type="term" value="F:monooxygenase activity"/>
    <property type="evidence" value="ECO:0007669"/>
    <property type="project" value="UniProtKB-KW"/>
</dbReference>
<gene>
    <name evidence="10" type="ORF">OIDMADRAFT_22214</name>
</gene>
<comment type="similarity">
    <text evidence="2 8">Belongs to the cytochrome P450 family.</text>
</comment>
<dbReference type="AlphaFoldDB" id="A0A0C3D7I9"/>
<dbReference type="SUPFAM" id="SSF48264">
    <property type="entry name" value="Cytochrome P450"/>
    <property type="match status" value="1"/>
</dbReference>
<feature type="transmembrane region" description="Helical" evidence="9">
    <location>
        <begin position="12"/>
        <end position="33"/>
    </location>
</feature>
<dbReference type="GO" id="GO:0020037">
    <property type="term" value="F:heme binding"/>
    <property type="evidence" value="ECO:0007669"/>
    <property type="project" value="InterPro"/>
</dbReference>
<evidence type="ECO:0000256" key="2">
    <source>
        <dbReference type="ARBA" id="ARBA00010617"/>
    </source>
</evidence>
<dbReference type="PRINTS" id="PR00465">
    <property type="entry name" value="EP450IV"/>
</dbReference>
<keyword evidence="7 8" id="KW-0349">Heme</keyword>
<evidence type="ECO:0000256" key="4">
    <source>
        <dbReference type="ARBA" id="ARBA00023002"/>
    </source>
</evidence>
<dbReference type="Proteomes" id="UP000054321">
    <property type="component" value="Unassembled WGS sequence"/>
</dbReference>
<evidence type="ECO:0000313" key="11">
    <source>
        <dbReference type="Proteomes" id="UP000054321"/>
    </source>
</evidence>
<dbReference type="HOGENOM" id="CLU_022195_0_0_1"/>
<keyword evidence="9" id="KW-0812">Transmembrane</keyword>
<dbReference type="OrthoDB" id="1844152at2759"/>
<evidence type="ECO:0000256" key="5">
    <source>
        <dbReference type="ARBA" id="ARBA00023004"/>
    </source>
</evidence>
<accession>A0A0C3D7I9</accession>
<evidence type="ECO:0000256" key="9">
    <source>
        <dbReference type="SAM" id="Phobius"/>
    </source>
</evidence>
<evidence type="ECO:0000256" key="3">
    <source>
        <dbReference type="ARBA" id="ARBA00022723"/>
    </source>
</evidence>
<dbReference type="CDD" id="cd11041">
    <property type="entry name" value="CYP503A1-like"/>
    <property type="match status" value="1"/>
</dbReference>
<dbReference type="GO" id="GO:0005506">
    <property type="term" value="F:iron ion binding"/>
    <property type="evidence" value="ECO:0007669"/>
    <property type="project" value="InterPro"/>
</dbReference>
<dbReference type="PROSITE" id="PS00086">
    <property type="entry name" value="CYTOCHROME_P450"/>
    <property type="match status" value="1"/>
</dbReference>
<dbReference type="InterPro" id="IPR036396">
    <property type="entry name" value="Cyt_P450_sf"/>
</dbReference>
<keyword evidence="5 7" id="KW-0408">Iron</keyword>
<dbReference type="EMBL" id="KN832870">
    <property type="protein sequence ID" value="KIN07319.1"/>
    <property type="molecule type" value="Genomic_DNA"/>
</dbReference>
<keyword evidence="9" id="KW-1133">Transmembrane helix</keyword>
<dbReference type="Gene3D" id="1.10.630.10">
    <property type="entry name" value="Cytochrome P450"/>
    <property type="match status" value="1"/>
</dbReference>
<proteinExistence type="inferred from homology"/>
<organism evidence="10 11">
    <name type="scientific">Oidiodendron maius (strain Zn)</name>
    <dbReference type="NCBI Taxonomy" id="913774"/>
    <lineage>
        <taxon>Eukaryota</taxon>
        <taxon>Fungi</taxon>
        <taxon>Dikarya</taxon>
        <taxon>Ascomycota</taxon>
        <taxon>Pezizomycotina</taxon>
        <taxon>Leotiomycetes</taxon>
        <taxon>Leotiomycetes incertae sedis</taxon>
        <taxon>Myxotrichaceae</taxon>
        <taxon>Oidiodendron</taxon>
    </lineage>
</organism>
<evidence type="ECO:0000256" key="6">
    <source>
        <dbReference type="ARBA" id="ARBA00023033"/>
    </source>
</evidence>
<keyword evidence="11" id="KW-1185">Reference proteome</keyword>
<dbReference type="GO" id="GO:0016705">
    <property type="term" value="F:oxidoreductase activity, acting on paired donors, with incorporation or reduction of molecular oxygen"/>
    <property type="evidence" value="ECO:0007669"/>
    <property type="project" value="InterPro"/>
</dbReference>
<keyword evidence="9" id="KW-0472">Membrane</keyword>
<evidence type="ECO:0000256" key="7">
    <source>
        <dbReference type="PIRSR" id="PIRSR602403-1"/>
    </source>
</evidence>
<protein>
    <recommendedName>
        <fullName evidence="12">Cytochrome P450</fullName>
    </recommendedName>
</protein>
<evidence type="ECO:0000256" key="8">
    <source>
        <dbReference type="RuleBase" id="RU000461"/>
    </source>
</evidence>
<reference evidence="11" key="2">
    <citation type="submission" date="2015-01" db="EMBL/GenBank/DDBJ databases">
        <title>Evolutionary Origins and Diversification of the Mycorrhizal Mutualists.</title>
        <authorList>
            <consortium name="DOE Joint Genome Institute"/>
            <consortium name="Mycorrhizal Genomics Consortium"/>
            <person name="Kohler A."/>
            <person name="Kuo A."/>
            <person name="Nagy L.G."/>
            <person name="Floudas D."/>
            <person name="Copeland A."/>
            <person name="Barry K.W."/>
            <person name="Cichocki N."/>
            <person name="Veneault-Fourrey C."/>
            <person name="LaButti K."/>
            <person name="Lindquist E.A."/>
            <person name="Lipzen A."/>
            <person name="Lundell T."/>
            <person name="Morin E."/>
            <person name="Murat C."/>
            <person name="Riley R."/>
            <person name="Ohm R."/>
            <person name="Sun H."/>
            <person name="Tunlid A."/>
            <person name="Henrissat B."/>
            <person name="Grigoriev I.V."/>
            <person name="Hibbett D.S."/>
            <person name="Martin F."/>
        </authorList>
    </citation>
    <scope>NUCLEOTIDE SEQUENCE [LARGE SCALE GENOMIC DNA]</scope>
    <source>
        <strain evidence="11">Zn</strain>
    </source>
</reference>
<keyword evidence="6 8" id="KW-0503">Monooxygenase</keyword>
<evidence type="ECO:0008006" key="12">
    <source>
        <dbReference type="Google" id="ProtNLM"/>
    </source>
</evidence>
<feature type="transmembrane region" description="Helical" evidence="9">
    <location>
        <begin position="235"/>
        <end position="254"/>
    </location>
</feature>
<comment type="cofactor">
    <cofactor evidence="1 7">
        <name>heme</name>
        <dbReference type="ChEBI" id="CHEBI:30413"/>
    </cofactor>
</comment>
<keyword evidence="4 8" id="KW-0560">Oxidoreductase</keyword>
<dbReference type="PANTHER" id="PTHR46206">
    <property type="entry name" value="CYTOCHROME P450"/>
    <property type="match status" value="1"/>
</dbReference>